<evidence type="ECO:0000313" key="5">
    <source>
        <dbReference type="Proteomes" id="UP001519342"/>
    </source>
</evidence>
<protein>
    <submittedName>
        <fullName evidence="4">Drug/metabolite transporter (DMT)-like permease</fullName>
    </submittedName>
</protein>
<dbReference type="PANTHER" id="PTHR22911">
    <property type="entry name" value="ACYL-MALONYL CONDENSING ENZYME-RELATED"/>
    <property type="match status" value="1"/>
</dbReference>
<name>A0ABS4GBS5_9FIRM</name>
<keyword evidence="2" id="KW-0812">Transmembrane</keyword>
<gene>
    <name evidence="4" type="ORF">J2Z76_000976</name>
</gene>
<dbReference type="InterPro" id="IPR037185">
    <property type="entry name" value="EmrE-like"/>
</dbReference>
<dbReference type="Proteomes" id="UP001519342">
    <property type="component" value="Unassembled WGS sequence"/>
</dbReference>
<comment type="similarity">
    <text evidence="1">Belongs to the EamA transporter family.</text>
</comment>
<feature type="transmembrane region" description="Helical" evidence="2">
    <location>
        <begin position="101"/>
        <end position="119"/>
    </location>
</feature>
<feature type="transmembrane region" description="Helical" evidence="2">
    <location>
        <begin position="160"/>
        <end position="182"/>
    </location>
</feature>
<feature type="transmembrane region" description="Helical" evidence="2">
    <location>
        <begin position="228"/>
        <end position="247"/>
    </location>
</feature>
<dbReference type="PANTHER" id="PTHR22911:SF137">
    <property type="entry name" value="SOLUTE CARRIER FAMILY 35 MEMBER G2-RELATED"/>
    <property type="match status" value="1"/>
</dbReference>
<feature type="domain" description="EamA" evidence="3">
    <location>
        <begin position="159"/>
        <end position="297"/>
    </location>
</feature>
<accession>A0ABS4GBS5</accession>
<feature type="transmembrane region" description="Helical" evidence="2">
    <location>
        <begin position="39"/>
        <end position="63"/>
    </location>
</feature>
<dbReference type="EMBL" id="JAGGKS010000002">
    <property type="protein sequence ID" value="MBP1925119.1"/>
    <property type="molecule type" value="Genomic_DNA"/>
</dbReference>
<feature type="domain" description="EamA" evidence="3">
    <location>
        <begin position="6"/>
        <end position="142"/>
    </location>
</feature>
<dbReference type="SUPFAM" id="SSF103481">
    <property type="entry name" value="Multidrug resistance efflux transporter EmrE"/>
    <property type="match status" value="2"/>
</dbReference>
<feature type="transmembrane region" description="Helical" evidence="2">
    <location>
        <begin position="253"/>
        <end position="274"/>
    </location>
</feature>
<keyword evidence="5" id="KW-1185">Reference proteome</keyword>
<feature type="transmembrane region" description="Helical" evidence="2">
    <location>
        <begin position="125"/>
        <end position="144"/>
    </location>
</feature>
<keyword evidence="2" id="KW-1133">Transmembrane helix</keyword>
<feature type="transmembrane region" description="Helical" evidence="2">
    <location>
        <begin position="69"/>
        <end position="89"/>
    </location>
</feature>
<organism evidence="4 5">
    <name type="scientific">Sedimentibacter acidaminivorans</name>
    <dbReference type="NCBI Taxonomy" id="913099"/>
    <lineage>
        <taxon>Bacteria</taxon>
        <taxon>Bacillati</taxon>
        <taxon>Bacillota</taxon>
        <taxon>Tissierellia</taxon>
        <taxon>Sedimentibacter</taxon>
    </lineage>
</organism>
<feature type="transmembrane region" description="Helical" evidence="2">
    <location>
        <begin position="6"/>
        <end position="27"/>
    </location>
</feature>
<keyword evidence="2" id="KW-0472">Membrane</keyword>
<evidence type="ECO:0000259" key="3">
    <source>
        <dbReference type="Pfam" id="PF00892"/>
    </source>
</evidence>
<feature type="transmembrane region" description="Helical" evidence="2">
    <location>
        <begin position="188"/>
        <end position="208"/>
    </location>
</feature>
<dbReference type="Pfam" id="PF00892">
    <property type="entry name" value="EamA"/>
    <property type="match status" value="2"/>
</dbReference>
<dbReference type="RefSeq" id="WP_209510865.1">
    <property type="nucleotide sequence ID" value="NZ_JAGGKS010000002.1"/>
</dbReference>
<sequence>MIQSHYGEIYALITAIFWTFTAISFELAGKKVGSLSVNYIRLILGFILICLFTVFSRGMVLPFDATVEAWIWLSASGIVGFVIGDLFLFQSYLEIGSRISMLIMALVPPITAFLGFITMREVISLSNLVGMAITILGISFVVLVKNPEGKSFKFTRSVKGIVYAFVGALGQSLGLILSKIGMGSYDPFAATQIRILSGIIGFTIVFMFMKRWDKLKEAIKNKEAMKYITIGSLFGPFLGVAFSLLAIQHTTTGVASTITSIVPVLIIPLSIFILKEKIYPKEIIGAIISVIGITVLFVM</sequence>
<dbReference type="Gene3D" id="1.10.3730.20">
    <property type="match status" value="1"/>
</dbReference>
<dbReference type="InterPro" id="IPR000620">
    <property type="entry name" value="EamA_dom"/>
</dbReference>
<evidence type="ECO:0000313" key="4">
    <source>
        <dbReference type="EMBL" id="MBP1925119.1"/>
    </source>
</evidence>
<evidence type="ECO:0000256" key="1">
    <source>
        <dbReference type="ARBA" id="ARBA00007362"/>
    </source>
</evidence>
<reference evidence="4 5" key="1">
    <citation type="submission" date="2021-03" db="EMBL/GenBank/DDBJ databases">
        <title>Genomic Encyclopedia of Type Strains, Phase IV (KMG-IV): sequencing the most valuable type-strain genomes for metagenomic binning, comparative biology and taxonomic classification.</title>
        <authorList>
            <person name="Goeker M."/>
        </authorList>
    </citation>
    <scope>NUCLEOTIDE SEQUENCE [LARGE SCALE GENOMIC DNA]</scope>
    <source>
        <strain evidence="4 5">DSM 24004</strain>
    </source>
</reference>
<comment type="caution">
    <text evidence="4">The sequence shown here is derived from an EMBL/GenBank/DDBJ whole genome shotgun (WGS) entry which is preliminary data.</text>
</comment>
<proteinExistence type="inferred from homology"/>
<feature type="transmembrane region" description="Helical" evidence="2">
    <location>
        <begin position="281"/>
        <end position="298"/>
    </location>
</feature>
<evidence type="ECO:0000256" key="2">
    <source>
        <dbReference type="SAM" id="Phobius"/>
    </source>
</evidence>